<reference evidence="1" key="2">
    <citation type="journal article" date="2016" name="Fungal Biol.">
        <title>Ochratoxin A production by Penicillium thymicola.</title>
        <authorList>
            <person name="Nguyen H.D.T."/>
            <person name="McMullin D.R."/>
            <person name="Ponomareva E."/>
            <person name="Riley R."/>
            <person name="Pomraning K.R."/>
            <person name="Baker S.E."/>
            <person name="Seifert K.A."/>
        </authorList>
    </citation>
    <scope>NUCLEOTIDE SEQUENCE</scope>
    <source>
        <strain evidence="1">DAOM 180753</strain>
    </source>
</reference>
<dbReference type="EMBL" id="LACB01000064">
    <property type="protein sequence ID" value="KAJ9490151.1"/>
    <property type="molecule type" value="Genomic_DNA"/>
</dbReference>
<proteinExistence type="predicted"/>
<name>A0AAI9XAJ6_PENTH</name>
<comment type="caution">
    <text evidence="1">The sequence shown here is derived from an EMBL/GenBank/DDBJ whole genome shotgun (WGS) entry which is preliminary data.</text>
</comment>
<evidence type="ECO:0000313" key="2">
    <source>
        <dbReference type="Proteomes" id="UP001227192"/>
    </source>
</evidence>
<evidence type="ECO:0000313" key="1">
    <source>
        <dbReference type="EMBL" id="KAJ9490151.1"/>
    </source>
</evidence>
<reference evidence="1" key="1">
    <citation type="submission" date="2015-06" db="EMBL/GenBank/DDBJ databases">
        <authorList>
            <person name="Nguyen H."/>
        </authorList>
    </citation>
    <scope>NUCLEOTIDE SEQUENCE</scope>
    <source>
        <strain evidence="1">DAOM 180753</strain>
    </source>
</reference>
<protein>
    <submittedName>
        <fullName evidence="1">Uncharacterized protein</fullName>
    </submittedName>
</protein>
<sequence>MVPLVAITNFLHRRNPVVKFGPNRLPYPHTSQGISDIKTAWDPVVLIQTHHSYPIYPSQLQIPHPQNMSSNNEVHETDEHLEQRWFLIELEEAIVALDEHKLDAT</sequence>
<gene>
    <name evidence="1" type="ORF">VN97_g3086</name>
</gene>
<dbReference type="AlphaFoldDB" id="A0AAI9XAJ6"/>
<organism evidence="1 2">
    <name type="scientific">Penicillium thymicola</name>
    <dbReference type="NCBI Taxonomy" id="293382"/>
    <lineage>
        <taxon>Eukaryota</taxon>
        <taxon>Fungi</taxon>
        <taxon>Dikarya</taxon>
        <taxon>Ascomycota</taxon>
        <taxon>Pezizomycotina</taxon>
        <taxon>Eurotiomycetes</taxon>
        <taxon>Eurotiomycetidae</taxon>
        <taxon>Eurotiales</taxon>
        <taxon>Aspergillaceae</taxon>
        <taxon>Penicillium</taxon>
    </lineage>
</organism>
<accession>A0AAI9XAJ6</accession>
<keyword evidence="2" id="KW-1185">Reference proteome</keyword>
<dbReference type="Proteomes" id="UP001227192">
    <property type="component" value="Unassembled WGS sequence"/>
</dbReference>